<dbReference type="InterPro" id="IPR018303">
    <property type="entry name" value="ATPase_P-typ_P_site"/>
</dbReference>
<comment type="subunit">
    <text evidence="3">Monomer.</text>
</comment>
<dbReference type="CDD" id="cd00371">
    <property type="entry name" value="HMA"/>
    <property type="match status" value="1"/>
</dbReference>
<dbReference type="GO" id="GO:0016887">
    <property type="term" value="F:ATP hydrolysis activity"/>
    <property type="evidence" value="ECO:0007669"/>
    <property type="project" value="InterPro"/>
</dbReference>
<comment type="subcellular location">
    <subcellularLocation>
        <location evidence="13">Cell membrane</location>
    </subcellularLocation>
    <subcellularLocation>
        <location evidence="1">Endomembrane system</location>
        <topology evidence="1">Multi-pass membrane protein</topology>
    </subcellularLocation>
</comment>
<organism evidence="15">
    <name type="scientific">Pseudomonas fluorescens</name>
    <dbReference type="NCBI Taxonomy" id="294"/>
    <lineage>
        <taxon>Bacteria</taxon>
        <taxon>Pseudomonadati</taxon>
        <taxon>Pseudomonadota</taxon>
        <taxon>Gammaproteobacteria</taxon>
        <taxon>Pseudomonadales</taxon>
        <taxon>Pseudomonadaceae</taxon>
        <taxon>Pseudomonas</taxon>
    </lineage>
</organism>
<evidence type="ECO:0000256" key="9">
    <source>
        <dbReference type="ARBA" id="ARBA00022989"/>
    </source>
</evidence>
<evidence type="ECO:0000256" key="5">
    <source>
        <dbReference type="ARBA" id="ARBA00022723"/>
    </source>
</evidence>
<evidence type="ECO:0000256" key="3">
    <source>
        <dbReference type="ARBA" id="ARBA00011245"/>
    </source>
</evidence>
<feature type="transmembrane region" description="Helical" evidence="13">
    <location>
        <begin position="338"/>
        <end position="357"/>
    </location>
</feature>
<feature type="transmembrane region" description="Helical" evidence="13">
    <location>
        <begin position="120"/>
        <end position="140"/>
    </location>
</feature>
<gene>
    <name evidence="15" type="primary">copA_2</name>
    <name evidence="15" type="ORF">PS683_05501</name>
</gene>
<keyword evidence="4 13" id="KW-0812">Transmembrane</keyword>
<dbReference type="Gene3D" id="2.70.150.10">
    <property type="entry name" value="Calcium-transporting ATPase, cytoplasmic transduction domain A"/>
    <property type="match status" value="1"/>
</dbReference>
<keyword evidence="10 13" id="KW-0472">Membrane</keyword>
<dbReference type="Pfam" id="PF00702">
    <property type="entry name" value="Hydrolase"/>
    <property type="match status" value="1"/>
</dbReference>
<dbReference type="PRINTS" id="PR00119">
    <property type="entry name" value="CATATPASE"/>
</dbReference>
<dbReference type="SUPFAM" id="SSF55008">
    <property type="entry name" value="HMA, heavy metal-associated domain"/>
    <property type="match status" value="1"/>
</dbReference>
<dbReference type="InterPro" id="IPR027256">
    <property type="entry name" value="P-typ_ATPase_IB"/>
</dbReference>
<dbReference type="SFLD" id="SFLDG00002">
    <property type="entry name" value="C1.7:_P-type_atpase_like"/>
    <property type="match status" value="1"/>
</dbReference>
<dbReference type="NCBIfam" id="TIGR01494">
    <property type="entry name" value="ATPase_P-type"/>
    <property type="match status" value="1"/>
</dbReference>
<feature type="transmembrane region" description="Helical" evidence="13">
    <location>
        <begin position="91"/>
        <end position="114"/>
    </location>
</feature>
<keyword evidence="15" id="KW-0378">Hydrolase</keyword>
<proteinExistence type="inferred from homology"/>
<dbReference type="Pfam" id="PF00122">
    <property type="entry name" value="E1-E2_ATPase"/>
    <property type="match status" value="1"/>
</dbReference>
<evidence type="ECO:0000256" key="13">
    <source>
        <dbReference type="RuleBase" id="RU362081"/>
    </source>
</evidence>
<dbReference type="PANTHER" id="PTHR43520">
    <property type="entry name" value="ATP7, ISOFORM B"/>
    <property type="match status" value="1"/>
</dbReference>
<dbReference type="SUPFAM" id="SSF81653">
    <property type="entry name" value="Calcium ATPase, transduction domain A"/>
    <property type="match status" value="1"/>
</dbReference>
<comment type="catalytic activity">
    <reaction evidence="12">
        <text>Cu(2+)(in) + ATP + H2O = Cu(2+)(out) + ADP + phosphate + H(+)</text>
        <dbReference type="Rhea" id="RHEA:10376"/>
        <dbReference type="ChEBI" id="CHEBI:15377"/>
        <dbReference type="ChEBI" id="CHEBI:15378"/>
        <dbReference type="ChEBI" id="CHEBI:29036"/>
        <dbReference type="ChEBI" id="CHEBI:30616"/>
        <dbReference type="ChEBI" id="CHEBI:43474"/>
        <dbReference type="ChEBI" id="CHEBI:456216"/>
        <dbReference type="EC" id="7.2.2.9"/>
    </reaction>
</comment>
<dbReference type="GO" id="GO:0005524">
    <property type="term" value="F:ATP binding"/>
    <property type="evidence" value="ECO:0007669"/>
    <property type="project" value="UniProtKB-UniRule"/>
</dbReference>
<keyword evidence="6 13" id="KW-0547">Nucleotide-binding</keyword>
<protein>
    <recommendedName>
        <fullName evidence="11">P-type Cu(2+) transporter</fullName>
        <ecNumber evidence="11">7.2.2.9</ecNumber>
    </recommendedName>
</protein>
<dbReference type="InterPro" id="IPR044492">
    <property type="entry name" value="P_typ_ATPase_HD_dom"/>
</dbReference>
<dbReference type="InterPro" id="IPR017969">
    <property type="entry name" value="Heavy-metal-associated_CS"/>
</dbReference>
<dbReference type="InterPro" id="IPR008250">
    <property type="entry name" value="ATPase_P-typ_transduc_dom_A_sf"/>
</dbReference>
<dbReference type="InterPro" id="IPR023298">
    <property type="entry name" value="ATPase_P-typ_TM_dom_sf"/>
</dbReference>
<keyword evidence="7 13" id="KW-0067">ATP-binding</keyword>
<accession>A0A5E6XL70</accession>
<feature type="transmembrane region" description="Helical" evidence="13">
    <location>
        <begin position="703"/>
        <end position="723"/>
    </location>
</feature>
<dbReference type="PROSITE" id="PS01047">
    <property type="entry name" value="HMA_1"/>
    <property type="match status" value="1"/>
</dbReference>
<dbReference type="Gene3D" id="3.40.50.1000">
    <property type="entry name" value="HAD superfamily/HAD-like"/>
    <property type="match status" value="1"/>
</dbReference>
<evidence type="ECO:0000313" key="15">
    <source>
        <dbReference type="EMBL" id="VVM17153.1"/>
    </source>
</evidence>
<feature type="transmembrane region" description="Helical" evidence="13">
    <location>
        <begin position="182"/>
        <end position="201"/>
    </location>
</feature>
<dbReference type="PANTHER" id="PTHR43520:SF8">
    <property type="entry name" value="P-TYPE CU(+) TRANSPORTER"/>
    <property type="match status" value="1"/>
</dbReference>
<dbReference type="GO" id="GO:0012505">
    <property type="term" value="C:endomembrane system"/>
    <property type="evidence" value="ECO:0007669"/>
    <property type="project" value="UniProtKB-SubCell"/>
</dbReference>
<dbReference type="Pfam" id="PF00403">
    <property type="entry name" value="HMA"/>
    <property type="match status" value="1"/>
</dbReference>
<feature type="domain" description="HMA" evidence="14">
    <location>
        <begin position="5"/>
        <end position="70"/>
    </location>
</feature>
<dbReference type="FunFam" id="2.70.150.10:FF:000002">
    <property type="entry name" value="Copper-transporting ATPase 1, putative"/>
    <property type="match status" value="1"/>
</dbReference>
<name>A0A5E6XL70_PSEFL</name>
<dbReference type="InterPro" id="IPR036163">
    <property type="entry name" value="HMA_dom_sf"/>
</dbReference>
<dbReference type="GO" id="GO:0005507">
    <property type="term" value="F:copper ion binding"/>
    <property type="evidence" value="ECO:0007669"/>
    <property type="project" value="TreeGrafter"/>
</dbReference>
<dbReference type="SUPFAM" id="SSF81665">
    <property type="entry name" value="Calcium ATPase, transmembrane domain M"/>
    <property type="match status" value="1"/>
</dbReference>
<dbReference type="GO" id="GO:0043682">
    <property type="term" value="F:P-type divalent copper transporter activity"/>
    <property type="evidence" value="ECO:0007669"/>
    <property type="project" value="UniProtKB-EC"/>
</dbReference>
<dbReference type="Gene3D" id="3.40.1110.10">
    <property type="entry name" value="Calcium-transporting ATPase, cytoplasmic domain N"/>
    <property type="match status" value="1"/>
</dbReference>
<dbReference type="PROSITE" id="PS50846">
    <property type="entry name" value="HMA_2"/>
    <property type="match status" value="1"/>
</dbReference>
<evidence type="ECO:0000256" key="1">
    <source>
        <dbReference type="ARBA" id="ARBA00004127"/>
    </source>
</evidence>
<keyword evidence="9 13" id="KW-1133">Transmembrane helix</keyword>
<evidence type="ECO:0000256" key="4">
    <source>
        <dbReference type="ARBA" id="ARBA00022692"/>
    </source>
</evidence>
<dbReference type="InterPro" id="IPR023214">
    <property type="entry name" value="HAD_sf"/>
</dbReference>
<dbReference type="Gene3D" id="3.30.70.100">
    <property type="match status" value="1"/>
</dbReference>
<keyword evidence="13" id="KW-1003">Cell membrane</keyword>
<dbReference type="GO" id="GO:0055070">
    <property type="term" value="P:copper ion homeostasis"/>
    <property type="evidence" value="ECO:0007669"/>
    <property type="project" value="TreeGrafter"/>
</dbReference>
<feature type="transmembrane region" description="Helical" evidence="13">
    <location>
        <begin position="152"/>
        <end position="170"/>
    </location>
</feature>
<evidence type="ECO:0000256" key="2">
    <source>
        <dbReference type="ARBA" id="ARBA00006024"/>
    </source>
</evidence>
<evidence type="ECO:0000256" key="12">
    <source>
        <dbReference type="ARBA" id="ARBA00047424"/>
    </source>
</evidence>
<keyword evidence="5 13" id="KW-0479">Metal-binding</keyword>
<dbReference type="InterPro" id="IPR059000">
    <property type="entry name" value="ATPase_P-type_domA"/>
</dbReference>
<comment type="similarity">
    <text evidence="2 13">Belongs to the cation transport ATPase (P-type) (TC 3.A.3) family. Type IB subfamily.</text>
</comment>
<sequence length="733" mass="76668">MNGSTTFDLPISGMTCASCAGRVERALGKVPGVQSVSVNLANERAHVEVLGQMNPGVLIAAVDKAGYTATLPQSETTTEANQAQRLHRERWALLLAILLALPLVLPMLVAPFGLHWMLPAWAQFALATPVQFIFGARFYIAAWKAVRAGAGNMDLLVAIGTSAGYGLSIYEWLTAHPGMAPHLYFEASAVVIALVLLGKYLESRAKRQTASAIRALEALRPERAIRVIAGREENVAINALKLGDLVMVKPGERFPVDGEVVDGQSHADEALISGESLPVPKQPGDKVTGGAINGEGRLLVRTLALGAESVLARIIRLVEDAQAAKAPIQKLVDKVSQVFVPAVLLLALITLVGWWLYGASVETAIINAVAVLVIACPCALGLATPTAIMAGTGVAARHGILIKDAEALERAHEVSAVVFDKTGTLTSGTPKIAHLAAVDGNEDVLLQQAGALQRGSEHPLAKAVLDTCHEKALAVADVTASQSLAGRGIAGTLNGQPLALGNRRLLEENGLSAGDLADSANAWEAEGRTLSWLIEQGAQPRVLGLFAFGDTLKPGALDAVQQLKAQHITSHLLTGDNRGSARVVAQALGIDDVHAEVLPADKAATVAELKKTGVVAMVGDGINDAPALAAADIGIAMGGGTDVAMHAAGITLMRGDPRLVPAALEISRKTYAKIRQNLFWAFVYNLIGIPLAAFGLLNPVLAGAAMALSSVSVVSNALLLKTWKPKDLEDQRP</sequence>
<evidence type="ECO:0000256" key="7">
    <source>
        <dbReference type="ARBA" id="ARBA00022840"/>
    </source>
</evidence>
<dbReference type="InterPro" id="IPR001757">
    <property type="entry name" value="P_typ_ATPase"/>
</dbReference>
<dbReference type="EC" id="7.2.2.9" evidence="11"/>
<evidence type="ECO:0000259" key="14">
    <source>
        <dbReference type="PROSITE" id="PS50846"/>
    </source>
</evidence>
<dbReference type="SUPFAM" id="SSF56784">
    <property type="entry name" value="HAD-like"/>
    <property type="match status" value="1"/>
</dbReference>
<evidence type="ECO:0000256" key="8">
    <source>
        <dbReference type="ARBA" id="ARBA00022967"/>
    </source>
</evidence>
<evidence type="ECO:0000256" key="10">
    <source>
        <dbReference type="ARBA" id="ARBA00023136"/>
    </source>
</evidence>
<dbReference type="FunFam" id="3.30.70.100:FF:000005">
    <property type="entry name" value="Copper-exporting P-type ATPase A"/>
    <property type="match status" value="1"/>
</dbReference>
<dbReference type="CDD" id="cd02094">
    <property type="entry name" value="P-type_ATPase_Cu-like"/>
    <property type="match status" value="1"/>
</dbReference>
<dbReference type="SFLD" id="SFLDF00027">
    <property type="entry name" value="p-type_atpase"/>
    <property type="match status" value="1"/>
</dbReference>
<feature type="transmembrane region" description="Helical" evidence="13">
    <location>
        <begin position="363"/>
        <end position="383"/>
    </location>
</feature>
<reference evidence="15" key="1">
    <citation type="submission" date="2019-09" db="EMBL/GenBank/DDBJ databases">
        <authorList>
            <person name="Chandra G."/>
            <person name="Truman W A."/>
        </authorList>
    </citation>
    <scope>NUCLEOTIDE SEQUENCE</scope>
    <source>
        <strain evidence="15">PS683</strain>
    </source>
</reference>
<evidence type="ECO:0000256" key="6">
    <source>
        <dbReference type="ARBA" id="ARBA00022741"/>
    </source>
</evidence>
<dbReference type="EMBL" id="LR700660">
    <property type="protein sequence ID" value="VVM17153.1"/>
    <property type="molecule type" value="Genomic_DNA"/>
</dbReference>
<dbReference type="PRINTS" id="PR00943">
    <property type="entry name" value="CUATPASE"/>
</dbReference>
<feature type="transmembrane region" description="Helical" evidence="13">
    <location>
        <begin position="678"/>
        <end position="697"/>
    </location>
</feature>
<dbReference type="InterPro" id="IPR023299">
    <property type="entry name" value="ATPase_P-typ_cyto_dom_N"/>
</dbReference>
<dbReference type="AlphaFoldDB" id="A0A5E6XL70"/>
<dbReference type="GO" id="GO:0005886">
    <property type="term" value="C:plasma membrane"/>
    <property type="evidence" value="ECO:0007669"/>
    <property type="project" value="UniProtKB-SubCell"/>
</dbReference>
<dbReference type="NCBIfam" id="TIGR01511">
    <property type="entry name" value="ATPase-IB1_Cu"/>
    <property type="match status" value="1"/>
</dbReference>
<dbReference type="InterPro" id="IPR036412">
    <property type="entry name" value="HAD-like_sf"/>
</dbReference>
<dbReference type="PROSITE" id="PS00154">
    <property type="entry name" value="ATPASE_E1_E2"/>
    <property type="match status" value="1"/>
</dbReference>
<evidence type="ECO:0000256" key="11">
    <source>
        <dbReference type="ARBA" id="ARBA00038904"/>
    </source>
</evidence>
<dbReference type="InterPro" id="IPR006121">
    <property type="entry name" value="HMA_dom"/>
</dbReference>
<dbReference type="NCBIfam" id="TIGR01525">
    <property type="entry name" value="ATPase-IB_hvy"/>
    <property type="match status" value="1"/>
</dbReference>
<dbReference type="SFLD" id="SFLDS00003">
    <property type="entry name" value="Haloacid_Dehalogenase"/>
    <property type="match status" value="1"/>
</dbReference>
<keyword evidence="8" id="KW-1278">Translocase</keyword>